<comment type="caution">
    <text evidence="10">The sequence shown here is derived from an EMBL/GenBank/DDBJ whole genome shotgun (WGS) entry which is preliminary data.</text>
</comment>
<gene>
    <name evidence="10" type="ORF">ACFQBT_13095</name>
</gene>
<dbReference type="Proteomes" id="UP001596356">
    <property type="component" value="Unassembled WGS sequence"/>
</dbReference>
<feature type="transmembrane region" description="Helical" evidence="8">
    <location>
        <begin position="17"/>
        <end position="39"/>
    </location>
</feature>
<evidence type="ECO:0000256" key="6">
    <source>
        <dbReference type="ARBA" id="ARBA00022989"/>
    </source>
</evidence>
<keyword evidence="5 8" id="KW-0812">Transmembrane</keyword>
<evidence type="ECO:0000256" key="8">
    <source>
        <dbReference type="RuleBase" id="RU363032"/>
    </source>
</evidence>
<feature type="transmembrane region" description="Helical" evidence="8">
    <location>
        <begin position="145"/>
        <end position="163"/>
    </location>
</feature>
<evidence type="ECO:0000256" key="5">
    <source>
        <dbReference type="ARBA" id="ARBA00022692"/>
    </source>
</evidence>
<comment type="similarity">
    <text evidence="2">Belongs to the binding-protein-dependent transport system permease family. CysTW subfamily.</text>
</comment>
<dbReference type="EMBL" id="JBHSWJ010000002">
    <property type="protein sequence ID" value="MFC6714700.1"/>
    <property type="molecule type" value="Genomic_DNA"/>
</dbReference>
<keyword evidence="3 8" id="KW-0813">Transport</keyword>
<feature type="transmembrane region" description="Helical" evidence="8">
    <location>
        <begin position="205"/>
        <end position="228"/>
    </location>
</feature>
<dbReference type="Gene3D" id="1.10.3720.10">
    <property type="entry name" value="MetI-like"/>
    <property type="match status" value="1"/>
</dbReference>
<comment type="subcellular location">
    <subcellularLocation>
        <location evidence="1 8">Cell membrane</location>
        <topology evidence="1 8">Multi-pass membrane protein</topology>
    </subcellularLocation>
</comment>
<dbReference type="InterPro" id="IPR035906">
    <property type="entry name" value="MetI-like_sf"/>
</dbReference>
<evidence type="ECO:0000256" key="4">
    <source>
        <dbReference type="ARBA" id="ARBA00022475"/>
    </source>
</evidence>
<accession>A0ABW2AUY3</accession>
<keyword evidence="11" id="KW-1185">Reference proteome</keyword>
<proteinExistence type="inferred from homology"/>
<reference evidence="11" key="1">
    <citation type="journal article" date="2019" name="Int. J. Syst. Evol. Microbiol.">
        <title>The Global Catalogue of Microorganisms (GCM) 10K type strain sequencing project: providing services to taxonomists for standard genome sequencing and annotation.</title>
        <authorList>
            <consortium name="The Broad Institute Genomics Platform"/>
            <consortium name="The Broad Institute Genome Sequencing Center for Infectious Disease"/>
            <person name="Wu L."/>
            <person name="Ma J."/>
        </authorList>
    </citation>
    <scope>NUCLEOTIDE SEQUENCE [LARGE SCALE GENOMIC DNA]</scope>
    <source>
        <strain evidence="11">NBRC 106593</strain>
    </source>
</reference>
<organism evidence="10 11">
    <name type="scientific">Branchiibius cervicis</name>
    <dbReference type="NCBI Taxonomy" id="908252"/>
    <lineage>
        <taxon>Bacteria</taxon>
        <taxon>Bacillati</taxon>
        <taxon>Actinomycetota</taxon>
        <taxon>Actinomycetes</taxon>
        <taxon>Micrococcales</taxon>
        <taxon>Dermacoccaceae</taxon>
        <taxon>Branchiibius</taxon>
    </lineage>
</organism>
<dbReference type="PANTHER" id="PTHR42929">
    <property type="entry name" value="INNER MEMBRANE ABC TRANSPORTER PERMEASE PROTEIN YDCU-RELATED-RELATED"/>
    <property type="match status" value="1"/>
</dbReference>
<feature type="transmembrane region" description="Helical" evidence="8">
    <location>
        <begin position="101"/>
        <end position="125"/>
    </location>
</feature>
<feature type="transmembrane region" description="Helical" evidence="8">
    <location>
        <begin position="59"/>
        <end position="89"/>
    </location>
</feature>
<keyword evidence="7 8" id="KW-0472">Membrane</keyword>
<dbReference type="InterPro" id="IPR000515">
    <property type="entry name" value="MetI-like"/>
</dbReference>
<name>A0ABW2AUY3_9MICO</name>
<sequence length="277" mass="30177">MTAVTPGRVRSLPWGRWVVLLLAAIYFIGPLAAAFWFSIRNSHGVDFQAYTEIPSAPGLFDAVLLSLEISAVAVLVTLVIMVPTMLLLHLRLPRLRPVVEILCLLPLVVPPIVLVVGVGKVIAWGNTTDTGSVRWQVTNQLLNSHPPFILPLLYFVLALPFTYRALDAGIRAVPLATYVEAAQGLGATWWTVLWRVALPTLRGSVVTAALLAFALAFGEFTVASILQYQPFTVWLLQFNNTDGRLTTALSLISLGFTWVLLIGFSVVTSGRQKGTTS</sequence>
<keyword evidence="4" id="KW-1003">Cell membrane</keyword>
<evidence type="ECO:0000256" key="7">
    <source>
        <dbReference type="ARBA" id="ARBA00023136"/>
    </source>
</evidence>
<evidence type="ECO:0000256" key="1">
    <source>
        <dbReference type="ARBA" id="ARBA00004651"/>
    </source>
</evidence>
<dbReference type="PROSITE" id="PS50928">
    <property type="entry name" value="ABC_TM1"/>
    <property type="match status" value="1"/>
</dbReference>
<evidence type="ECO:0000256" key="2">
    <source>
        <dbReference type="ARBA" id="ARBA00007069"/>
    </source>
</evidence>
<dbReference type="PANTHER" id="PTHR42929:SF3">
    <property type="entry name" value="PUTRESCINE TRANSPORT SYSTEM PERMEASE PROTEIN POTH"/>
    <property type="match status" value="1"/>
</dbReference>
<dbReference type="Pfam" id="PF00528">
    <property type="entry name" value="BPD_transp_1"/>
    <property type="match status" value="1"/>
</dbReference>
<evidence type="ECO:0000313" key="11">
    <source>
        <dbReference type="Proteomes" id="UP001596356"/>
    </source>
</evidence>
<evidence type="ECO:0000256" key="3">
    <source>
        <dbReference type="ARBA" id="ARBA00022448"/>
    </source>
</evidence>
<feature type="transmembrane region" description="Helical" evidence="8">
    <location>
        <begin position="248"/>
        <end position="267"/>
    </location>
</feature>
<dbReference type="SUPFAM" id="SSF161098">
    <property type="entry name" value="MetI-like"/>
    <property type="match status" value="1"/>
</dbReference>
<keyword evidence="6 8" id="KW-1133">Transmembrane helix</keyword>
<feature type="domain" description="ABC transmembrane type-1" evidence="9">
    <location>
        <begin position="63"/>
        <end position="264"/>
    </location>
</feature>
<dbReference type="RefSeq" id="WP_377823292.1">
    <property type="nucleotide sequence ID" value="NZ_JBHSWJ010000002.1"/>
</dbReference>
<evidence type="ECO:0000259" key="9">
    <source>
        <dbReference type="PROSITE" id="PS50928"/>
    </source>
</evidence>
<evidence type="ECO:0000313" key="10">
    <source>
        <dbReference type="EMBL" id="MFC6714700.1"/>
    </source>
</evidence>
<protein>
    <submittedName>
        <fullName evidence="10">ABC transporter permease subunit</fullName>
    </submittedName>
</protein>
<dbReference type="CDD" id="cd06261">
    <property type="entry name" value="TM_PBP2"/>
    <property type="match status" value="1"/>
</dbReference>